<dbReference type="OrthoDB" id="88517at2759"/>
<protein>
    <submittedName>
        <fullName evidence="1">3460_t:CDS:1</fullName>
    </submittedName>
</protein>
<reference evidence="1" key="1">
    <citation type="submission" date="2021-06" db="EMBL/GenBank/DDBJ databases">
        <authorList>
            <person name="Kallberg Y."/>
            <person name="Tangrot J."/>
            <person name="Rosling A."/>
        </authorList>
    </citation>
    <scope>NUCLEOTIDE SEQUENCE</scope>
    <source>
        <strain evidence="1">CL551</strain>
    </source>
</reference>
<keyword evidence="2" id="KW-1185">Reference proteome</keyword>
<sequence>MSKAKIDLANLDFSQVKGNQSIYLTVPVPQATHCMEVTVAGIVRQLGNWNIQIRQNEDVKTSQGGFNFSVEGRKTINVPDISFTPKSVGDIAIRSTFEELDDKFKREYFADGTSVQLGWLVDPKNRRIWESTWNIFRRERAWEDV</sequence>
<proteinExistence type="predicted"/>
<dbReference type="InterPro" id="IPR012296">
    <property type="entry name" value="Nuclease_put_TT1808"/>
</dbReference>
<accession>A0A9N9FWI5</accession>
<dbReference type="AlphaFoldDB" id="A0A9N9FWI5"/>
<comment type="caution">
    <text evidence="1">The sequence shown here is derived from an EMBL/GenBank/DDBJ whole genome shotgun (WGS) entry which is preliminary data.</text>
</comment>
<evidence type="ECO:0000313" key="1">
    <source>
        <dbReference type="EMBL" id="CAG8564999.1"/>
    </source>
</evidence>
<dbReference type="Proteomes" id="UP000789342">
    <property type="component" value="Unassembled WGS sequence"/>
</dbReference>
<evidence type="ECO:0000313" key="2">
    <source>
        <dbReference type="Proteomes" id="UP000789342"/>
    </source>
</evidence>
<name>A0A9N9FWI5_9GLOM</name>
<dbReference type="EMBL" id="CAJVPV010004025">
    <property type="protein sequence ID" value="CAG8564999.1"/>
    <property type="molecule type" value="Genomic_DNA"/>
</dbReference>
<organism evidence="1 2">
    <name type="scientific">Acaulospora morrowiae</name>
    <dbReference type="NCBI Taxonomy" id="94023"/>
    <lineage>
        <taxon>Eukaryota</taxon>
        <taxon>Fungi</taxon>
        <taxon>Fungi incertae sedis</taxon>
        <taxon>Mucoromycota</taxon>
        <taxon>Glomeromycotina</taxon>
        <taxon>Glomeromycetes</taxon>
        <taxon>Diversisporales</taxon>
        <taxon>Acaulosporaceae</taxon>
        <taxon>Acaulospora</taxon>
    </lineage>
</organism>
<gene>
    <name evidence="1" type="ORF">AMORRO_LOCUS6195</name>
</gene>
<dbReference type="Gene3D" id="3.90.1570.10">
    <property type="entry name" value="tt1808, chain A"/>
    <property type="match status" value="1"/>
</dbReference>